<dbReference type="STRING" id="55188.A0A2H5QAR8"/>
<dbReference type="SUPFAM" id="SSF50386">
    <property type="entry name" value="STI-like"/>
    <property type="match status" value="1"/>
</dbReference>
<comment type="caution">
    <text evidence="1">The sequence shown here is derived from an EMBL/GenBank/DDBJ whole genome shotgun (WGS) entry which is preliminary data.</text>
</comment>
<keyword evidence="2" id="KW-1185">Reference proteome</keyword>
<dbReference type="PANTHER" id="PTHR33107">
    <property type="entry name" value="KUNITZ TRYPSIN INHIBITOR 2"/>
    <property type="match status" value="1"/>
</dbReference>
<dbReference type="PROSITE" id="PS00283">
    <property type="entry name" value="SOYBEAN_KUNITZ"/>
    <property type="match status" value="1"/>
</dbReference>
<dbReference type="GO" id="GO:0004866">
    <property type="term" value="F:endopeptidase inhibitor activity"/>
    <property type="evidence" value="ECO:0007669"/>
    <property type="project" value="InterPro"/>
</dbReference>
<accession>A0A2H5QAR8</accession>
<organism evidence="1 2">
    <name type="scientific">Citrus unshiu</name>
    <name type="common">Satsuma mandarin</name>
    <name type="synonym">Citrus nobilis var. unshiu</name>
    <dbReference type="NCBI Taxonomy" id="55188"/>
    <lineage>
        <taxon>Eukaryota</taxon>
        <taxon>Viridiplantae</taxon>
        <taxon>Streptophyta</taxon>
        <taxon>Embryophyta</taxon>
        <taxon>Tracheophyta</taxon>
        <taxon>Spermatophyta</taxon>
        <taxon>Magnoliopsida</taxon>
        <taxon>eudicotyledons</taxon>
        <taxon>Gunneridae</taxon>
        <taxon>Pentapetalae</taxon>
        <taxon>rosids</taxon>
        <taxon>malvids</taxon>
        <taxon>Sapindales</taxon>
        <taxon>Rutaceae</taxon>
        <taxon>Aurantioideae</taxon>
        <taxon>Citrus</taxon>
    </lineage>
</organism>
<sequence length="308" mass="33984">MRENTLASQVEFNITHTASAPSRDHHLEQQLEAAAMAAKRCHDDGKKGNSWRLCSINKEKRKMVSGLVERKLSLKDNRTKTPFVTAISFLLLAFAAKPLVGRPDPLLDINGNEVEATRDYYVVSALRGAGGGGLSFFKGRNGLCPFDVIQESSDLQKGTPLRFATYKNTSIIHEAMDLTVKFSAQTRCNELTVRAALPLIEPPLSTVWKVDDYDEPRGKWFITTGGVEGNPGPQTLKNWFKFQRSGTFPDTYKIVHCPSVCNSCVSLCKNVGVSHEDGAGRLVLKADDELVFPIVIIPAKERSAKCES</sequence>
<dbReference type="InterPro" id="IPR011065">
    <property type="entry name" value="Kunitz_inhibitor_STI-like_sf"/>
</dbReference>
<proteinExistence type="predicted"/>
<dbReference type="Proteomes" id="UP000236630">
    <property type="component" value="Unassembled WGS sequence"/>
</dbReference>
<dbReference type="Gene3D" id="2.80.10.50">
    <property type="match status" value="1"/>
</dbReference>
<gene>
    <name evidence="1" type="ORF">CUMW_212300</name>
</gene>
<evidence type="ECO:0000313" key="2">
    <source>
        <dbReference type="Proteomes" id="UP000236630"/>
    </source>
</evidence>
<dbReference type="InterPro" id="IPR002160">
    <property type="entry name" value="Prot_inh_Kunz-lg"/>
</dbReference>
<dbReference type="EMBL" id="BDQV01000280">
    <property type="protein sequence ID" value="GAY61737.1"/>
    <property type="molecule type" value="Genomic_DNA"/>
</dbReference>
<evidence type="ECO:0000313" key="1">
    <source>
        <dbReference type="EMBL" id="GAY61737.1"/>
    </source>
</evidence>
<reference evidence="1 2" key="1">
    <citation type="journal article" date="2017" name="Front. Genet.">
        <title>Draft sequencing of the heterozygous diploid genome of Satsuma (Citrus unshiu Marc.) using a hybrid assembly approach.</title>
        <authorList>
            <person name="Shimizu T."/>
            <person name="Tanizawa Y."/>
            <person name="Mochizuki T."/>
            <person name="Nagasaki H."/>
            <person name="Yoshioka T."/>
            <person name="Toyoda A."/>
            <person name="Fujiyama A."/>
            <person name="Kaminuma E."/>
            <person name="Nakamura Y."/>
        </authorList>
    </citation>
    <scope>NUCLEOTIDE SEQUENCE [LARGE SCALE GENOMIC DNA]</scope>
    <source>
        <strain evidence="2">cv. Miyagawa wase</strain>
    </source>
</reference>
<dbReference type="PANTHER" id="PTHR33107:SF5">
    <property type="entry name" value="KUNITZ TRYPSIN INHIBITOR 5"/>
    <property type="match status" value="1"/>
</dbReference>
<protein>
    <submittedName>
        <fullName evidence="1">Uncharacterized protein</fullName>
    </submittedName>
</protein>
<dbReference type="PRINTS" id="PR00291">
    <property type="entry name" value="KUNITZINHBTR"/>
</dbReference>
<dbReference type="AlphaFoldDB" id="A0A2H5QAR8"/>
<dbReference type="SMART" id="SM00452">
    <property type="entry name" value="STI"/>
    <property type="match status" value="1"/>
</dbReference>
<dbReference type="Pfam" id="PF00197">
    <property type="entry name" value="Kunitz_legume"/>
    <property type="match status" value="1"/>
</dbReference>
<dbReference type="CDD" id="cd23370">
    <property type="entry name" value="beta-trefoil_STI_MkMLP-like"/>
    <property type="match status" value="1"/>
</dbReference>
<name>A0A2H5QAR8_CITUN</name>